<evidence type="ECO:0000313" key="2">
    <source>
        <dbReference type="Proteomes" id="UP001157502"/>
    </source>
</evidence>
<comment type="caution">
    <text evidence="1">The sequence shown here is derived from an EMBL/GenBank/DDBJ whole genome shotgun (WGS) entry which is preliminary data.</text>
</comment>
<reference evidence="1" key="1">
    <citation type="submission" date="2021-05" db="EMBL/GenBank/DDBJ databases">
        <authorList>
            <person name="Pan Q."/>
            <person name="Jouanno E."/>
            <person name="Zahm M."/>
            <person name="Klopp C."/>
            <person name="Cabau C."/>
            <person name="Louis A."/>
            <person name="Berthelot C."/>
            <person name="Parey E."/>
            <person name="Roest Crollius H."/>
            <person name="Montfort J."/>
            <person name="Robinson-Rechavi M."/>
            <person name="Bouchez O."/>
            <person name="Lampietro C."/>
            <person name="Lopez Roques C."/>
            <person name="Donnadieu C."/>
            <person name="Postlethwait J."/>
            <person name="Bobe J."/>
            <person name="Dillon D."/>
            <person name="Chandos A."/>
            <person name="von Hippel F."/>
            <person name="Guiguen Y."/>
        </authorList>
    </citation>
    <scope>NUCLEOTIDE SEQUENCE</scope>
    <source>
        <strain evidence="1">YG-Jan2019</strain>
    </source>
</reference>
<proteinExistence type="predicted"/>
<organism evidence="1 2">
    <name type="scientific">Dallia pectoralis</name>
    <name type="common">Alaska blackfish</name>
    <dbReference type="NCBI Taxonomy" id="75939"/>
    <lineage>
        <taxon>Eukaryota</taxon>
        <taxon>Metazoa</taxon>
        <taxon>Chordata</taxon>
        <taxon>Craniata</taxon>
        <taxon>Vertebrata</taxon>
        <taxon>Euteleostomi</taxon>
        <taxon>Actinopterygii</taxon>
        <taxon>Neopterygii</taxon>
        <taxon>Teleostei</taxon>
        <taxon>Protacanthopterygii</taxon>
        <taxon>Esociformes</taxon>
        <taxon>Umbridae</taxon>
        <taxon>Dallia</taxon>
    </lineage>
</organism>
<protein>
    <submittedName>
        <fullName evidence="1">Uncharacterized protein</fullName>
    </submittedName>
</protein>
<accession>A0ACC2H0T3</accession>
<evidence type="ECO:0000313" key="1">
    <source>
        <dbReference type="EMBL" id="KAJ8009390.1"/>
    </source>
</evidence>
<gene>
    <name evidence="1" type="ORF">DPEC_G00088390</name>
</gene>
<dbReference type="Proteomes" id="UP001157502">
    <property type="component" value="Chromosome 7"/>
</dbReference>
<name>A0ACC2H0T3_DALPE</name>
<sequence>MLRGVGQEPADTADRAAEERGRSRRSYHVWTAVVAVPRDRPVLTGYRSVCQTAPAAVRLMLKFLSSPASAHSSSFHTRPRVIIRPFYYLRTVTTALVEQLQGRHALPQITMRSQNVSSSSVRLAASNRWVLCDSGGDSSDGMGPGREAERIPQGSQFRVNAWLQYRVID</sequence>
<dbReference type="EMBL" id="CM055734">
    <property type="protein sequence ID" value="KAJ8009390.1"/>
    <property type="molecule type" value="Genomic_DNA"/>
</dbReference>
<keyword evidence="2" id="KW-1185">Reference proteome</keyword>